<proteinExistence type="predicted"/>
<protein>
    <submittedName>
        <fullName evidence="1">Uncharacterized protein</fullName>
    </submittedName>
</protein>
<evidence type="ECO:0000313" key="2">
    <source>
        <dbReference type="Proteomes" id="UP000828390"/>
    </source>
</evidence>
<gene>
    <name evidence="1" type="ORF">DPMN_048815</name>
</gene>
<organism evidence="1 2">
    <name type="scientific">Dreissena polymorpha</name>
    <name type="common">Zebra mussel</name>
    <name type="synonym">Mytilus polymorpha</name>
    <dbReference type="NCBI Taxonomy" id="45954"/>
    <lineage>
        <taxon>Eukaryota</taxon>
        <taxon>Metazoa</taxon>
        <taxon>Spiralia</taxon>
        <taxon>Lophotrochozoa</taxon>
        <taxon>Mollusca</taxon>
        <taxon>Bivalvia</taxon>
        <taxon>Autobranchia</taxon>
        <taxon>Heteroconchia</taxon>
        <taxon>Euheterodonta</taxon>
        <taxon>Imparidentia</taxon>
        <taxon>Neoheterodontei</taxon>
        <taxon>Myida</taxon>
        <taxon>Dreissenoidea</taxon>
        <taxon>Dreissenidae</taxon>
        <taxon>Dreissena</taxon>
    </lineage>
</organism>
<evidence type="ECO:0000313" key="1">
    <source>
        <dbReference type="EMBL" id="KAH3742081.1"/>
    </source>
</evidence>
<reference evidence="1" key="2">
    <citation type="submission" date="2020-11" db="EMBL/GenBank/DDBJ databases">
        <authorList>
            <person name="McCartney M.A."/>
            <person name="Auch B."/>
            <person name="Kono T."/>
            <person name="Mallez S."/>
            <person name="Becker A."/>
            <person name="Gohl D.M."/>
            <person name="Silverstein K.A.T."/>
            <person name="Koren S."/>
            <person name="Bechman K.B."/>
            <person name="Herman A."/>
            <person name="Abrahante J.E."/>
            <person name="Garbe J."/>
        </authorList>
    </citation>
    <scope>NUCLEOTIDE SEQUENCE</scope>
    <source>
        <strain evidence="1">Duluth1</strain>
        <tissue evidence="1">Whole animal</tissue>
    </source>
</reference>
<dbReference type="Proteomes" id="UP000828390">
    <property type="component" value="Unassembled WGS sequence"/>
</dbReference>
<keyword evidence="2" id="KW-1185">Reference proteome</keyword>
<comment type="caution">
    <text evidence="1">The sequence shown here is derived from an EMBL/GenBank/DDBJ whole genome shotgun (WGS) entry which is preliminary data.</text>
</comment>
<sequence>MPTGRSFFVSVRSRRLFEKPTGRSSVDRIQSSRESEILTASEKVSLGQDLTTQLQ</sequence>
<name>A0A9D4DA94_DREPO</name>
<reference evidence="1" key="1">
    <citation type="journal article" date="2019" name="bioRxiv">
        <title>The Genome of the Zebra Mussel, Dreissena polymorpha: A Resource for Invasive Species Research.</title>
        <authorList>
            <person name="McCartney M.A."/>
            <person name="Auch B."/>
            <person name="Kono T."/>
            <person name="Mallez S."/>
            <person name="Zhang Y."/>
            <person name="Obille A."/>
            <person name="Becker A."/>
            <person name="Abrahante J.E."/>
            <person name="Garbe J."/>
            <person name="Badalamenti J.P."/>
            <person name="Herman A."/>
            <person name="Mangelson H."/>
            <person name="Liachko I."/>
            <person name="Sullivan S."/>
            <person name="Sone E.D."/>
            <person name="Koren S."/>
            <person name="Silverstein K.A.T."/>
            <person name="Beckman K.B."/>
            <person name="Gohl D.M."/>
        </authorList>
    </citation>
    <scope>NUCLEOTIDE SEQUENCE</scope>
    <source>
        <strain evidence="1">Duluth1</strain>
        <tissue evidence="1">Whole animal</tissue>
    </source>
</reference>
<accession>A0A9D4DA94</accession>
<dbReference type="AlphaFoldDB" id="A0A9D4DA94"/>
<dbReference type="EMBL" id="JAIWYP010000011">
    <property type="protein sequence ID" value="KAH3742081.1"/>
    <property type="molecule type" value="Genomic_DNA"/>
</dbReference>